<keyword evidence="1" id="KW-0472">Membrane</keyword>
<reference evidence="2 3" key="1">
    <citation type="submission" date="2024-01" db="EMBL/GenBank/DDBJ databases">
        <title>Hyphobacterium bacterium isolated from marine sediment.</title>
        <authorList>
            <person name="Zhao S."/>
        </authorList>
    </citation>
    <scope>NUCLEOTIDE SEQUENCE [LARGE SCALE GENOMIC DNA]</scope>
    <source>
        <strain evidence="3">HN65</strain>
    </source>
</reference>
<organism evidence="2 3">
    <name type="scientific">Hyphobacterium lacteum</name>
    <dbReference type="NCBI Taxonomy" id="3116575"/>
    <lineage>
        <taxon>Bacteria</taxon>
        <taxon>Pseudomonadati</taxon>
        <taxon>Pseudomonadota</taxon>
        <taxon>Alphaproteobacteria</taxon>
        <taxon>Maricaulales</taxon>
        <taxon>Maricaulaceae</taxon>
        <taxon>Hyphobacterium</taxon>
    </lineage>
</organism>
<dbReference type="RefSeq" id="WP_330198384.1">
    <property type="nucleotide sequence ID" value="NZ_JAZDRP010000003.1"/>
</dbReference>
<dbReference type="EMBL" id="JAZDRP010000003">
    <property type="protein sequence ID" value="MEE2525720.1"/>
    <property type="molecule type" value="Genomic_DNA"/>
</dbReference>
<gene>
    <name evidence="2" type="ORF">V0U79_05025</name>
</gene>
<name>A0ABU7LP93_9PROT</name>
<keyword evidence="3" id="KW-1185">Reference proteome</keyword>
<sequence length="184" mass="19347">MKTGEKTPEANSTPPARRSGWRLRILAGLAVLIVLSAAIAGLLLYFPSADAPPDDLWAEGSYTADPECDPSTPDCEVLLAPVPAGHGSDGTGPAISLVAYPELDDPIAQWGLCMDTVFTCLGPPDDANATERATRLRACVAQAECPQACLDRYAGQAGGDLDAAVDAFERIFVAEDAWCTPQQD</sequence>
<keyword evidence="1" id="KW-1133">Transmembrane helix</keyword>
<evidence type="ECO:0000256" key="1">
    <source>
        <dbReference type="SAM" id="Phobius"/>
    </source>
</evidence>
<comment type="caution">
    <text evidence="2">The sequence shown here is derived from an EMBL/GenBank/DDBJ whole genome shotgun (WGS) entry which is preliminary data.</text>
</comment>
<evidence type="ECO:0000313" key="3">
    <source>
        <dbReference type="Proteomes" id="UP001354971"/>
    </source>
</evidence>
<dbReference type="Proteomes" id="UP001354971">
    <property type="component" value="Unassembled WGS sequence"/>
</dbReference>
<proteinExistence type="predicted"/>
<evidence type="ECO:0000313" key="2">
    <source>
        <dbReference type="EMBL" id="MEE2525720.1"/>
    </source>
</evidence>
<feature type="transmembrane region" description="Helical" evidence="1">
    <location>
        <begin position="21"/>
        <end position="46"/>
    </location>
</feature>
<accession>A0ABU7LP93</accession>
<protein>
    <submittedName>
        <fullName evidence="2">Uncharacterized protein</fullName>
    </submittedName>
</protein>
<keyword evidence="1" id="KW-0812">Transmembrane</keyword>